<reference evidence="2" key="1">
    <citation type="submission" date="2020-04" db="EMBL/GenBank/DDBJ databases">
        <title>A desert anoxygenic phototrophic bacterium fixes CO2 using RubisCO under aerobic conditions.</title>
        <authorList>
            <person name="Tang K."/>
        </authorList>
    </citation>
    <scope>NUCLEOTIDE SEQUENCE [LARGE SCALE GENOMIC DNA]</scope>
    <source>
        <strain evidence="2">MIMtkB3</strain>
    </source>
</reference>
<keyword evidence="3" id="KW-1185">Reference proteome</keyword>
<gene>
    <name evidence="2" type="ORF">HHL28_17315</name>
</gene>
<evidence type="ECO:0000259" key="1">
    <source>
        <dbReference type="PROSITE" id="PS51340"/>
    </source>
</evidence>
<dbReference type="GO" id="GO:0030170">
    <property type="term" value="F:pyridoxal phosphate binding"/>
    <property type="evidence" value="ECO:0007669"/>
    <property type="project" value="InterPro"/>
</dbReference>
<evidence type="ECO:0000313" key="3">
    <source>
        <dbReference type="Proteomes" id="UP000501891"/>
    </source>
</evidence>
<evidence type="ECO:0000313" key="2">
    <source>
        <dbReference type="EMBL" id="QJE74589.1"/>
    </source>
</evidence>
<sequence length="299" mass="32138">MTARIATIHYFPVKGLSAQPLQAVTLSPGETLPHDRRFAILHRATTFDPTEPAWKPKSNFLTLMRDEKLATLEAVFDPATCMLELRRAGKRVARGKIDTQTGRLLIDQFLSAYMAGTSAPGPYKLAESPGHAFTDIPDKAVSLINLASAKDIERVTKAPVDPVRFRGNLLLDGLEPWAENAWVGKRLTVGGTVLEVFQTITRCAATEVNPATGERDMNLLKALSSGFSHVVCGVYARVVEGGTVAVGTRSGWGEVFPVRQRGAVNTDGTDKDRDIHGQTSCAFGAGGPCLPGRGCALPQ</sequence>
<dbReference type="GO" id="GO:0003824">
    <property type="term" value="F:catalytic activity"/>
    <property type="evidence" value="ECO:0007669"/>
    <property type="project" value="InterPro"/>
</dbReference>
<protein>
    <submittedName>
        <fullName evidence="2">MOSC domain-containing protein</fullName>
    </submittedName>
</protein>
<dbReference type="SUPFAM" id="SSF50800">
    <property type="entry name" value="PK beta-barrel domain-like"/>
    <property type="match status" value="1"/>
</dbReference>
<feature type="domain" description="MOSC" evidence="1">
    <location>
        <begin position="108"/>
        <end position="253"/>
    </location>
</feature>
<accession>A0A858RA93</accession>
<dbReference type="Proteomes" id="UP000501891">
    <property type="component" value="Chromosome"/>
</dbReference>
<dbReference type="PROSITE" id="PS51340">
    <property type="entry name" value="MOSC"/>
    <property type="match status" value="1"/>
</dbReference>
<dbReference type="Gene3D" id="2.40.33.20">
    <property type="entry name" value="PK beta-barrel domain-like"/>
    <property type="match status" value="1"/>
</dbReference>
<proteinExistence type="predicted"/>
<dbReference type="GO" id="GO:0030151">
    <property type="term" value="F:molybdenum ion binding"/>
    <property type="evidence" value="ECO:0007669"/>
    <property type="project" value="InterPro"/>
</dbReference>
<dbReference type="KEGG" id="acru:HHL28_17315"/>
<dbReference type="InterPro" id="IPR005302">
    <property type="entry name" value="MoCF_Sase_C"/>
</dbReference>
<dbReference type="Pfam" id="PF03473">
    <property type="entry name" value="MOSC"/>
    <property type="match status" value="1"/>
</dbReference>
<organism evidence="2 3">
    <name type="scientific">Aerophototrophica crusticola</name>
    <dbReference type="NCBI Taxonomy" id="1709002"/>
    <lineage>
        <taxon>Bacteria</taxon>
        <taxon>Pseudomonadati</taxon>
        <taxon>Pseudomonadota</taxon>
        <taxon>Alphaproteobacteria</taxon>
        <taxon>Rhodospirillales</taxon>
        <taxon>Rhodospirillaceae</taxon>
        <taxon>Aerophototrophica</taxon>
    </lineage>
</organism>
<dbReference type="EMBL" id="CP051775">
    <property type="protein sequence ID" value="QJE74589.1"/>
    <property type="molecule type" value="Genomic_DNA"/>
</dbReference>
<dbReference type="InterPro" id="IPR011037">
    <property type="entry name" value="Pyrv_Knase-like_insert_dom_sf"/>
</dbReference>
<name>A0A858RA93_9PROT</name>
<dbReference type="AlphaFoldDB" id="A0A858RA93"/>